<evidence type="ECO:0000256" key="3">
    <source>
        <dbReference type="ARBA" id="ARBA00023004"/>
    </source>
</evidence>
<dbReference type="InterPro" id="IPR004843">
    <property type="entry name" value="Calcineurin-like_PHP"/>
</dbReference>
<dbReference type="PANTHER" id="PTHR42988">
    <property type="entry name" value="PHOSPHOHYDROLASE"/>
    <property type="match status" value="1"/>
</dbReference>
<feature type="domain" description="Calcineurin-like phosphoesterase" evidence="5">
    <location>
        <begin position="34"/>
        <end position="159"/>
    </location>
</feature>
<dbReference type="Pfam" id="PF00149">
    <property type="entry name" value="Metallophos"/>
    <property type="match status" value="1"/>
</dbReference>
<dbReference type="AlphaFoldDB" id="A0ABD0BBQ4"/>
<sequence>MRSGLVLSALTAALLLAGCGDDEAETAAPQSVVKIGVISDVHVFDAVKLGGVPGEPAYEEAIGKDRKAFLQSQALVQSALDRLVAAGNQVILITGDLTKDGEQYSHEWLREAISQVQAKGVKVLLIPGNHDMNNPYGTNGSIFLEQNSLGAEVGSIAPYMEHTDGTPLYDVPRFDRFYADFGFKDAVARDEHSFSYVSEPVPGLWVLALDLANSSLPEATSNWSTEAGRQDYPPTGGSLLAPQRAQTWAWVKTMAERAKAEGKVLLTMSHFGGIEHFTGQNLLIPDYVLDGAGKASYLQGLQWSPYVETFTAADGSTGQITYQTSSEYVSRALAEAGVNLLLTGHFHANDIARRDYGNGNFLIDIETGATVSYPASMRQLVLDLPTKTLSVNTDIEAVQAEVPEADLEGLVDAMADNLLAALGLEVPDSLANLLDSLLLKRPLWSLMCDLYLVGQGLDPQADQAQGEAAMLAALPSGVTKDELQATTLTTLISTLLKAHYAGDEGSNPALGASQRFAIGWLTQVNATQLQALMTAQLTAMQLQGQVPDSVLAQFSQMVPLIGLVGYGVVNDPTPDRNVRIDLTTGTLQAQ</sequence>
<evidence type="ECO:0000313" key="7">
    <source>
        <dbReference type="Proteomes" id="UP000737420"/>
    </source>
</evidence>
<proteinExistence type="inferred from homology"/>
<dbReference type="InterPro" id="IPR029052">
    <property type="entry name" value="Metallo-depent_PP-like"/>
</dbReference>
<dbReference type="Proteomes" id="UP000737420">
    <property type="component" value="Unassembled WGS sequence"/>
</dbReference>
<dbReference type="InterPro" id="IPR050884">
    <property type="entry name" value="CNP_phosphodiesterase-III"/>
</dbReference>
<dbReference type="GO" id="GO:0016787">
    <property type="term" value="F:hydrolase activity"/>
    <property type="evidence" value="ECO:0007669"/>
    <property type="project" value="UniProtKB-KW"/>
</dbReference>
<evidence type="ECO:0000256" key="2">
    <source>
        <dbReference type="ARBA" id="ARBA00022801"/>
    </source>
</evidence>
<dbReference type="GO" id="GO:0046872">
    <property type="term" value="F:metal ion binding"/>
    <property type="evidence" value="ECO:0007669"/>
    <property type="project" value="UniProtKB-KW"/>
</dbReference>
<evidence type="ECO:0000256" key="1">
    <source>
        <dbReference type="ARBA" id="ARBA00022723"/>
    </source>
</evidence>
<dbReference type="PROSITE" id="PS51257">
    <property type="entry name" value="PROKAR_LIPOPROTEIN"/>
    <property type="match status" value="1"/>
</dbReference>
<dbReference type="PANTHER" id="PTHR42988:SF2">
    <property type="entry name" value="CYCLIC NUCLEOTIDE PHOSPHODIESTERASE CBUA0032-RELATED"/>
    <property type="match status" value="1"/>
</dbReference>
<keyword evidence="3" id="KW-0408">Iron</keyword>
<dbReference type="SUPFAM" id="SSF56300">
    <property type="entry name" value="Metallo-dependent phosphatases"/>
    <property type="match status" value="1"/>
</dbReference>
<keyword evidence="1" id="KW-0479">Metal-binding</keyword>
<name>A0ABD0BBQ4_AERCA</name>
<organism evidence="6 7">
    <name type="scientific">Aeromonas caviae</name>
    <name type="common">Aeromonas punctata</name>
    <dbReference type="NCBI Taxonomy" id="648"/>
    <lineage>
        <taxon>Bacteria</taxon>
        <taxon>Pseudomonadati</taxon>
        <taxon>Pseudomonadota</taxon>
        <taxon>Gammaproteobacteria</taxon>
        <taxon>Aeromonadales</taxon>
        <taxon>Aeromonadaceae</taxon>
        <taxon>Aeromonas</taxon>
    </lineage>
</organism>
<comment type="caution">
    <text evidence="6">The sequence shown here is derived from an EMBL/GenBank/DDBJ whole genome shotgun (WGS) entry which is preliminary data.</text>
</comment>
<gene>
    <name evidence="6" type="ORF">KAM382_36390</name>
</gene>
<evidence type="ECO:0000259" key="5">
    <source>
        <dbReference type="Pfam" id="PF00149"/>
    </source>
</evidence>
<reference evidence="6 7" key="1">
    <citation type="submission" date="2021-07" db="EMBL/GenBank/DDBJ databases">
        <title>Draft genome sequence of carbapenem-resistant Aeromonas spp. in Japan.</title>
        <authorList>
            <person name="Maehana S."/>
            <person name="Suzuki M."/>
            <person name="Kitasato H."/>
        </authorList>
    </citation>
    <scope>NUCLEOTIDE SEQUENCE [LARGE SCALE GENOMIC DNA]</scope>
    <source>
        <strain evidence="6 7">KAM382</strain>
    </source>
</reference>
<dbReference type="Gene3D" id="3.60.21.10">
    <property type="match status" value="1"/>
</dbReference>
<comment type="similarity">
    <text evidence="4">Belongs to the cyclic nucleotide phosphodiesterase class-III family.</text>
</comment>
<accession>A0ABD0BBQ4</accession>
<evidence type="ECO:0000313" key="6">
    <source>
        <dbReference type="EMBL" id="GJB93578.1"/>
    </source>
</evidence>
<protein>
    <recommendedName>
        <fullName evidence="5">Calcineurin-like phosphoesterase domain-containing protein</fullName>
    </recommendedName>
</protein>
<dbReference type="EMBL" id="BPOP01000051">
    <property type="protein sequence ID" value="GJB93578.1"/>
    <property type="molecule type" value="Genomic_DNA"/>
</dbReference>
<dbReference type="RefSeq" id="WP_202042025.1">
    <property type="nucleotide sequence ID" value="NZ_AP024402.1"/>
</dbReference>
<evidence type="ECO:0000256" key="4">
    <source>
        <dbReference type="ARBA" id="ARBA00025742"/>
    </source>
</evidence>
<keyword evidence="2" id="KW-0378">Hydrolase</keyword>